<reference evidence="8 9" key="2">
    <citation type="journal article" date="2013" name="PLoS Genet.">
        <title>Comparative genome structure, secondary metabolite, and effector coding capacity across Cochliobolus pathogens.</title>
        <authorList>
            <person name="Condon B.J."/>
            <person name="Leng Y."/>
            <person name="Wu D."/>
            <person name="Bushley K.E."/>
            <person name="Ohm R.A."/>
            <person name="Otillar R."/>
            <person name="Martin J."/>
            <person name="Schackwitz W."/>
            <person name="Grimwood J."/>
            <person name="MohdZainudin N."/>
            <person name="Xue C."/>
            <person name="Wang R."/>
            <person name="Manning V.A."/>
            <person name="Dhillon B."/>
            <person name="Tu Z.J."/>
            <person name="Steffenson B.J."/>
            <person name="Salamov A."/>
            <person name="Sun H."/>
            <person name="Lowry S."/>
            <person name="LaButti K."/>
            <person name="Han J."/>
            <person name="Copeland A."/>
            <person name="Lindquist E."/>
            <person name="Barry K."/>
            <person name="Schmutz J."/>
            <person name="Baker S.E."/>
            <person name="Ciuffetti L.M."/>
            <person name="Grigoriev I.V."/>
            <person name="Zhong S."/>
            <person name="Turgeon B.G."/>
        </authorList>
    </citation>
    <scope>NUCLEOTIDE SEQUENCE [LARGE SCALE GENOMIC DNA]</scope>
    <source>
        <strain evidence="9">28A</strain>
    </source>
</reference>
<feature type="region of interest" description="Disordered" evidence="6">
    <location>
        <begin position="417"/>
        <end position="468"/>
    </location>
</feature>
<evidence type="ECO:0000256" key="1">
    <source>
        <dbReference type="ARBA" id="ARBA00004275"/>
    </source>
</evidence>
<feature type="compositionally biased region" description="Basic and acidic residues" evidence="6">
    <location>
        <begin position="280"/>
        <end position="297"/>
    </location>
</feature>
<dbReference type="AlphaFoldDB" id="R0IQ53"/>
<name>R0IQ53_EXST2</name>
<dbReference type="PANTHER" id="PTHR42886">
    <property type="entry name" value="RE40534P-RELATED"/>
    <property type="match status" value="1"/>
</dbReference>
<dbReference type="STRING" id="671987.R0IQ53"/>
<gene>
    <name evidence="8" type="ORF">SETTUDRAFT_135229</name>
</gene>
<feature type="compositionally biased region" description="Polar residues" evidence="6">
    <location>
        <begin position="897"/>
        <end position="907"/>
    </location>
</feature>
<evidence type="ECO:0000259" key="7">
    <source>
        <dbReference type="Pfam" id="PF12697"/>
    </source>
</evidence>
<feature type="region of interest" description="Disordered" evidence="6">
    <location>
        <begin position="1087"/>
        <end position="1115"/>
    </location>
</feature>
<feature type="region of interest" description="Disordered" evidence="6">
    <location>
        <begin position="140"/>
        <end position="170"/>
    </location>
</feature>
<dbReference type="GeneID" id="19396301"/>
<comment type="similarity">
    <text evidence="2">Belongs to the AB hydrolase superfamily. AKT2 hydrolase family.</text>
</comment>
<sequence>MEAQLQPARAGPANAPAAPPAPANHTANQTIRSRRRNSLPLSIKTSADTRTPHHDRPSNCIRNTATSPQIISSLIDQLSAISIPANNHFENLLVGYDTAPTLSATPSVRTHSTRNSISAAHDGASSDHAHYYDALRSQHDLHPDDACEPPVIRTSKPPSGLSPLTAPKKATKAHSIGSYIGRSASSCSLHSNHSTHSASSFGNISIEAAPTHRISTSSNRSSVESKRSFKGHKSLMYMSSRERLRQKETERKRVSAHNLDDSPSADSPRKSTNHLFPYEDTIKEEPSSAKEESLRDEGDPESSRFVPRYSTSRRIRLNLVDGGPYCESPLDQGLIPQRRSSLRHTSSPTRRSKKHRAEEKSRHRSRNSDPSAAYAPKMASDEKRLDPEAQKQKKILDELEEEENEVAQRIRQLRERKMQRDRLAGDLPAQRDAGATPPRVPCVSSIPSPESSPTTTVSSMSEDGRRISDPTKAHKILGISHELAGRLADRSSEREPADRPNLPIPHRVRQSGQPRPRSLTLNDSHDYSQLPIEYTLAIDSLGSQLPALALDLRLSKPPAPSIISKSTKSTMTSNESSPMRRSNSMATGGRSAVGRRAATNAILINKPSGHKHSSSVTDDSSYRLALPSRAGSEEPITRHRSMLISPPSDSHSTQLQRKRTGARKRWSHPDLPAKAEKEHNDRVERREELARAAAVQSPPHPIIEERPASRDSIDLDVNQYLNSDRLSQKIRHPQTGRIISFSEVGDPQGFAVFVCVGMGLTRFVMAFYDQLAATLKLRLITPDRPGIGASQVDPNGTPLSWPDDVLIICQALKINKFSLLAHSAGAVYALATSLRMPQHIRGRVHLLAPWIPPSQMAPIGISQDSPPTQQLPRSQRFLRALPPSLLKVANSTFLSATSASLQRTGPKSSPKGRRKSMAPSPAPTQSSARPAMKDPRHSMMVMDQVLPNASTLTLGHATDPNPEDAQRMQEMLTLAERERQRAFDERLTFAIWDRATANANPATDLIVCLETKQSIGFRYEDINRPVVIHHGSKDSRVPVDNVRWLGKLMRKCEVRILEGEQHGLMASAQVMGNVLTEMAGDWEDWTNMTRGTSEQRAVSRRRTTEKLKPQVSFTN</sequence>
<dbReference type="InterPro" id="IPR000073">
    <property type="entry name" value="AB_hydrolase_1"/>
</dbReference>
<comment type="subcellular location">
    <subcellularLocation>
        <location evidence="1">Peroxisome</location>
    </subcellularLocation>
</comment>
<feature type="compositionally biased region" description="Polar residues" evidence="6">
    <location>
        <begin position="1087"/>
        <end position="1096"/>
    </location>
</feature>
<evidence type="ECO:0000313" key="8">
    <source>
        <dbReference type="EMBL" id="EOA86856.1"/>
    </source>
</evidence>
<feature type="compositionally biased region" description="Low complexity" evidence="6">
    <location>
        <begin position="561"/>
        <end position="577"/>
    </location>
</feature>
<dbReference type="Gene3D" id="3.40.50.1820">
    <property type="entry name" value="alpha/beta hydrolase"/>
    <property type="match status" value="1"/>
</dbReference>
<feature type="compositionally biased region" description="Basic and acidic residues" evidence="6">
    <location>
        <begin position="240"/>
        <end position="253"/>
    </location>
</feature>
<evidence type="ECO:0000256" key="5">
    <source>
        <dbReference type="ARBA" id="ARBA00038097"/>
    </source>
</evidence>
<feature type="region of interest" description="Disordered" evidence="6">
    <location>
        <begin position="628"/>
        <end position="682"/>
    </location>
</feature>
<evidence type="ECO:0000256" key="4">
    <source>
        <dbReference type="ARBA" id="ARBA00023140"/>
    </source>
</evidence>
<keyword evidence="3" id="KW-0843">Virulence</keyword>
<keyword evidence="4" id="KW-0576">Peroxisome</keyword>
<feature type="compositionally biased region" description="Polar residues" evidence="6">
    <location>
        <begin position="39"/>
        <end position="49"/>
    </location>
</feature>
<feature type="compositionally biased region" description="Polar residues" evidence="6">
    <location>
        <begin position="105"/>
        <end position="115"/>
    </location>
</feature>
<feature type="compositionally biased region" description="Basic and acidic residues" evidence="6">
    <location>
        <begin position="379"/>
        <end position="389"/>
    </location>
</feature>
<dbReference type="OrthoDB" id="435520at2759"/>
<dbReference type="Proteomes" id="UP000016935">
    <property type="component" value="Unassembled WGS sequence"/>
</dbReference>
<feature type="compositionally biased region" description="Low complexity" evidence="6">
    <location>
        <begin position="441"/>
        <end position="461"/>
    </location>
</feature>
<dbReference type="GO" id="GO:0005777">
    <property type="term" value="C:peroxisome"/>
    <property type="evidence" value="ECO:0007669"/>
    <property type="project" value="UniProtKB-SubCell"/>
</dbReference>
<evidence type="ECO:0000256" key="3">
    <source>
        <dbReference type="ARBA" id="ARBA00023026"/>
    </source>
</evidence>
<feature type="region of interest" description="Disordered" evidence="6">
    <location>
        <begin position="105"/>
        <end position="124"/>
    </location>
</feature>
<dbReference type="PANTHER" id="PTHR42886:SF29">
    <property type="entry name" value="PUMMELIG, ISOFORM A"/>
    <property type="match status" value="1"/>
</dbReference>
<feature type="region of interest" description="Disordered" evidence="6">
    <location>
        <begin position="320"/>
        <end position="389"/>
    </location>
</feature>
<feature type="compositionally biased region" description="Low complexity" evidence="6">
    <location>
        <begin position="7"/>
        <end position="16"/>
    </location>
</feature>
<feature type="region of interest" description="Disordered" evidence="6">
    <location>
        <begin position="1"/>
        <end position="64"/>
    </location>
</feature>
<organism evidence="8 9">
    <name type="scientific">Exserohilum turcicum (strain 28A)</name>
    <name type="common">Northern leaf blight fungus</name>
    <name type="synonym">Setosphaeria turcica</name>
    <dbReference type="NCBI Taxonomy" id="671987"/>
    <lineage>
        <taxon>Eukaryota</taxon>
        <taxon>Fungi</taxon>
        <taxon>Dikarya</taxon>
        <taxon>Ascomycota</taxon>
        <taxon>Pezizomycotina</taxon>
        <taxon>Dothideomycetes</taxon>
        <taxon>Pleosporomycetidae</taxon>
        <taxon>Pleosporales</taxon>
        <taxon>Pleosporineae</taxon>
        <taxon>Pleosporaceae</taxon>
        <taxon>Exserohilum</taxon>
    </lineage>
</organism>
<feature type="compositionally biased region" description="Basic residues" evidence="6">
    <location>
        <begin position="656"/>
        <end position="666"/>
    </location>
</feature>
<comment type="similarity">
    <text evidence="5">Belongs to the peptidase S33 family. ABHD4/ABHD5 subfamily.</text>
</comment>
<feature type="region of interest" description="Disordered" evidence="6">
    <location>
        <begin position="211"/>
        <end position="307"/>
    </location>
</feature>
<proteinExistence type="inferred from homology"/>
<dbReference type="EMBL" id="KB908592">
    <property type="protein sequence ID" value="EOA86856.1"/>
    <property type="molecule type" value="Genomic_DNA"/>
</dbReference>
<accession>R0IQ53</accession>
<protein>
    <recommendedName>
        <fullName evidence="7">AB hydrolase-1 domain-containing protein</fullName>
    </recommendedName>
</protein>
<dbReference type="Pfam" id="PF12697">
    <property type="entry name" value="Abhydrolase_6"/>
    <property type="match status" value="1"/>
</dbReference>
<evidence type="ECO:0000313" key="9">
    <source>
        <dbReference type="Proteomes" id="UP000016935"/>
    </source>
</evidence>
<feature type="region of interest" description="Disordered" evidence="6">
    <location>
        <begin position="485"/>
        <end position="524"/>
    </location>
</feature>
<feature type="region of interest" description="Disordered" evidence="6">
    <location>
        <begin position="897"/>
        <end position="934"/>
    </location>
</feature>
<keyword evidence="9" id="KW-1185">Reference proteome</keyword>
<feature type="compositionally biased region" description="Basic and acidic residues" evidence="6">
    <location>
        <begin position="485"/>
        <end position="498"/>
    </location>
</feature>
<feature type="domain" description="AB hydrolase-1" evidence="7">
    <location>
        <begin position="757"/>
        <end position="916"/>
    </location>
</feature>
<feature type="compositionally biased region" description="Low complexity" evidence="6">
    <location>
        <begin position="213"/>
        <end position="222"/>
    </location>
</feature>
<reference evidence="8 9" key="1">
    <citation type="journal article" date="2012" name="PLoS Pathog.">
        <title>Diverse lifestyles and strategies of plant pathogenesis encoded in the genomes of eighteen Dothideomycetes fungi.</title>
        <authorList>
            <person name="Ohm R.A."/>
            <person name="Feau N."/>
            <person name="Henrissat B."/>
            <person name="Schoch C.L."/>
            <person name="Horwitz B.A."/>
            <person name="Barry K.W."/>
            <person name="Condon B.J."/>
            <person name="Copeland A.C."/>
            <person name="Dhillon B."/>
            <person name="Glaser F."/>
            <person name="Hesse C.N."/>
            <person name="Kosti I."/>
            <person name="LaButti K."/>
            <person name="Lindquist E.A."/>
            <person name="Lucas S."/>
            <person name="Salamov A.A."/>
            <person name="Bradshaw R.E."/>
            <person name="Ciuffetti L."/>
            <person name="Hamelin R.C."/>
            <person name="Kema G.H.J."/>
            <person name="Lawrence C."/>
            <person name="Scott J.A."/>
            <person name="Spatafora J.W."/>
            <person name="Turgeon B.G."/>
            <person name="de Wit P.J.G.M."/>
            <person name="Zhong S."/>
            <person name="Goodwin S.B."/>
            <person name="Grigoriev I.V."/>
        </authorList>
    </citation>
    <scope>NUCLEOTIDE SEQUENCE [LARGE SCALE GENOMIC DNA]</scope>
    <source>
        <strain evidence="9">28A</strain>
    </source>
</reference>
<dbReference type="SUPFAM" id="SSF53474">
    <property type="entry name" value="alpha/beta-Hydrolases"/>
    <property type="match status" value="1"/>
</dbReference>
<dbReference type="InterPro" id="IPR029058">
    <property type="entry name" value="AB_hydrolase_fold"/>
</dbReference>
<dbReference type="eggNOG" id="ENOG502QTP8">
    <property type="taxonomic scope" value="Eukaryota"/>
</dbReference>
<evidence type="ECO:0000256" key="2">
    <source>
        <dbReference type="ARBA" id="ARBA00005668"/>
    </source>
</evidence>
<feature type="compositionally biased region" description="Basic and acidic residues" evidence="6">
    <location>
        <begin position="667"/>
        <end position="682"/>
    </location>
</feature>
<evidence type="ECO:0000256" key="6">
    <source>
        <dbReference type="SAM" id="MobiDB-lite"/>
    </source>
</evidence>
<dbReference type="RefSeq" id="XP_008025431.1">
    <property type="nucleotide sequence ID" value="XM_008027240.1"/>
</dbReference>
<dbReference type="HOGENOM" id="CLU_005757_1_1_1"/>
<feature type="region of interest" description="Disordered" evidence="6">
    <location>
        <begin position="557"/>
        <end position="594"/>
    </location>
</feature>